<dbReference type="InterPro" id="IPR012340">
    <property type="entry name" value="NA-bd_OB-fold"/>
</dbReference>
<keyword evidence="2" id="KW-0436">Ligase</keyword>
<evidence type="ECO:0000256" key="1">
    <source>
        <dbReference type="ARBA" id="ARBA00007572"/>
    </source>
</evidence>
<proteinExistence type="inferred from homology"/>
<evidence type="ECO:0000313" key="6">
    <source>
        <dbReference type="Proteomes" id="UP001285921"/>
    </source>
</evidence>
<feature type="domain" description="ATP-dependent DNA ligase family profile" evidence="4">
    <location>
        <begin position="102"/>
        <end position="191"/>
    </location>
</feature>
<dbReference type="PROSITE" id="PS50160">
    <property type="entry name" value="DNA_LIGASE_A3"/>
    <property type="match status" value="1"/>
</dbReference>
<keyword evidence="6" id="KW-1185">Reference proteome</keyword>
<evidence type="ECO:0000313" key="5">
    <source>
        <dbReference type="EMBL" id="GMK47636.1"/>
    </source>
</evidence>
<dbReference type="PANTHER" id="PTHR45674">
    <property type="entry name" value="DNA LIGASE 1/3 FAMILY MEMBER"/>
    <property type="match status" value="1"/>
</dbReference>
<dbReference type="InterPro" id="IPR050191">
    <property type="entry name" value="ATP-dep_DNA_ligase"/>
</dbReference>
<comment type="caution">
    <text evidence="5">The sequence shown here is derived from an EMBL/GenBank/DDBJ whole genome shotgun (WGS) entry which is preliminary data.</text>
</comment>
<gene>
    <name evidence="5" type="primary">ligB_1</name>
    <name evidence="5" type="ORF">PghCCS26_47660</name>
</gene>
<name>A0ABQ6NRC0_9BACL</name>
<dbReference type="InterPro" id="IPR012310">
    <property type="entry name" value="DNA_ligase_ATP-dep_cent"/>
</dbReference>
<dbReference type="SUPFAM" id="SSF50249">
    <property type="entry name" value="Nucleic acid-binding proteins"/>
    <property type="match status" value="1"/>
</dbReference>
<evidence type="ECO:0000259" key="4">
    <source>
        <dbReference type="PROSITE" id="PS50160"/>
    </source>
</evidence>
<comment type="similarity">
    <text evidence="1">Belongs to the ATP-dependent DNA ligase family.</text>
</comment>
<sequence>MFMAPMLLEKREQPFDDSRFIFEPKIDGHRLILSYSDGNVRLYTRHNNEVTRQYPELHDVPINANDAVLDGEVAYVNPQTGAVEFETVMERFMMTKPQSIDAGRTRLPVHFFAFDILRYNGEDVRNRPLTERKAVLDAILSNNAHFSRVLSVEGSGITLFNTIKERKLEGIVAKRKDSVYVGRRSDNWIKVINYEYADVHIAGYRKDNFGWLAHVNGRPAGIIELAVPAAHRKAFYGVAQSIVSGEDRDFVYVQPRIKARVRFRNWTKKGYLRTPEFVSFVN</sequence>
<dbReference type="PANTHER" id="PTHR45674:SF4">
    <property type="entry name" value="DNA LIGASE 1"/>
    <property type="match status" value="1"/>
</dbReference>
<evidence type="ECO:0000256" key="3">
    <source>
        <dbReference type="ARBA" id="ARBA00034003"/>
    </source>
</evidence>
<dbReference type="Gene3D" id="3.30.1490.70">
    <property type="match status" value="1"/>
</dbReference>
<dbReference type="Pfam" id="PF01068">
    <property type="entry name" value="DNA_ligase_A_M"/>
    <property type="match status" value="1"/>
</dbReference>
<dbReference type="Gene3D" id="3.30.470.30">
    <property type="entry name" value="DNA ligase/mRNA capping enzyme"/>
    <property type="match status" value="1"/>
</dbReference>
<protein>
    <submittedName>
        <fullName evidence="5">SPBc2 prophage-derived DNA ligase-like protein LigB</fullName>
    </submittedName>
</protein>
<organism evidence="5 6">
    <name type="scientific">Paenibacillus glycanilyticus</name>
    <dbReference type="NCBI Taxonomy" id="126569"/>
    <lineage>
        <taxon>Bacteria</taxon>
        <taxon>Bacillati</taxon>
        <taxon>Bacillota</taxon>
        <taxon>Bacilli</taxon>
        <taxon>Bacillales</taxon>
        <taxon>Paenibacillaceae</taxon>
        <taxon>Paenibacillus</taxon>
    </lineage>
</organism>
<dbReference type="SUPFAM" id="SSF56091">
    <property type="entry name" value="DNA ligase/mRNA capping enzyme, catalytic domain"/>
    <property type="match status" value="1"/>
</dbReference>
<accession>A0ABQ6NRC0</accession>
<dbReference type="Proteomes" id="UP001285921">
    <property type="component" value="Unassembled WGS sequence"/>
</dbReference>
<dbReference type="CDD" id="cd07906">
    <property type="entry name" value="Adenylation_DNA_ligase_LigD_LigC"/>
    <property type="match status" value="1"/>
</dbReference>
<dbReference type="EMBL" id="BTCL01000021">
    <property type="protein sequence ID" value="GMK47636.1"/>
    <property type="molecule type" value="Genomic_DNA"/>
</dbReference>
<evidence type="ECO:0000256" key="2">
    <source>
        <dbReference type="ARBA" id="ARBA00022598"/>
    </source>
</evidence>
<reference evidence="5 6" key="1">
    <citation type="submission" date="2023-05" db="EMBL/GenBank/DDBJ databases">
        <title>Draft genome of Paenibacillus sp. CCS26.</title>
        <authorList>
            <person name="Akita H."/>
            <person name="Shinto Y."/>
            <person name="Kimura Z."/>
        </authorList>
    </citation>
    <scope>NUCLEOTIDE SEQUENCE [LARGE SCALE GENOMIC DNA]</scope>
    <source>
        <strain evidence="5 6">CCS26</strain>
    </source>
</reference>
<dbReference type="NCBIfam" id="NF005796">
    <property type="entry name" value="PRK07636.1"/>
    <property type="match status" value="1"/>
</dbReference>
<comment type="catalytic activity">
    <reaction evidence="3">
        <text>ATP + (deoxyribonucleotide)n-3'-hydroxyl + 5'-phospho-(deoxyribonucleotide)m = (deoxyribonucleotide)n+m + AMP + diphosphate.</text>
        <dbReference type="EC" id="6.5.1.1"/>
    </reaction>
</comment>